<feature type="domain" description="Histidine kinase" evidence="11">
    <location>
        <begin position="250"/>
        <end position="461"/>
    </location>
</feature>
<evidence type="ECO:0000256" key="9">
    <source>
        <dbReference type="ARBA" id="ARBA00023012"/>
    </source>
</evidence>
<keyword evidence="4" id="KW-0597">Phosphoprotein</keyword>
<evidence type="ECO:0000259" key="11">
    <source>
        <dbReference type="PROSITE" id="PS50109"/>
    </source>
</evidence>
<dbReference type="Pfam" id="PF02518">
    <property type="entry name" value="HATPase_c"/>
    <property type="match status" value="1"/>
</dbReference>
<dbReference type="Pfam" id="PF00512">
    <property type="entry name" value="HisKA"/>
    <property type="match status" value="1"/>
</dbReference>
<evidence type="ECO:0000256" key="4">
    <source>
        <dbReference type="ARBA" id="ARBA00022553"/>
    </source>
</evidence>
<dbReference type="GO" id="GO:0005886">
    <property type="term" value="C:plasma membrane"/>
    <property type="evidence" value="ECO:0007669"/>
    <property type="project" value="TreeGrafter"/>
</dbReference>
<dbReference type="AlphaFoldDB" id="A0A238KFI3"/>
<dbReference type="PANTHER" id="PTHR45436:SF1">
    <property type="entry name" value="SENSOR PROTEIN QSEC"/>
    <property type="match status" value="1"/>
</dbReference>
<dbReference type="InterPro" id="IPR036890">
    <property type="entry name" value="HATPase_C_sf"/>
</dbReference>
<dbReference type="GO" id="GO:0000155">
    <property type="term" value="F:phosphorelay sensor kinase activity"/>
    <property type="evidence" value="ECO:0007669"/>
    <property type="project" value="InterPro"/>
</dbReference>
<feature type="domain" description="HAMP" evidence="12">
    <location>
        <begin position="191"/>
        <end position="242"/>
    </location>
</feature>
<dbReference type="SMART" id="SM00387">
    <property type="entry name" value="HATPase_c"/>
    <property type="match status" value="1"/>
</dbReference>
<organism evidence="13 14">
    <name type="scientific">Actibacterium lipolyticum</name>
    <dbReference type="NCBI Taxonomy" id="1524263"/>
    <lineage>
        <taxon>Bacteria</taxon>
        <taxon>Pseudomonadati</taxon>
        <taxon>Pseudomonadota</taxon>
        <taxon>Alphaproteobacteria</taxon>
        <taxon>Rhodobacterales</taxon>
        <taxon>Roseobacteraceae</taxon>
        <taxon>Actibacterium</taxon>
    </lineage>
</organism>
<evidence type="ECO:0000256" key="8">
    <source>
        <dbReference type="ARBA" id="ARBA00022989"/>
    </source>
</evidence>
<feature type="transmembrane region" description="Helical" evidence="10">
    <location>
        <begin position="17"/>
        <end position="40"/>
    </location>
</feature>
<keyword evidence="14" id="KW-1185">Reference proteome</keyword>
<dbReference type="SMART" id="SM00388">
    <property type="entry name" value="HisKA"/>
    <property type="match status" value="1"/>
</dbReference>
<sequence length="462" mass="49594">MRSAPHEKVSLSLTARVALAVTGVLLIGGVFVSLAAFAYGRQAAREAYDRLLIGAANDIAASITVRDGQAVVDLPRSAFQLLALAPDDRIIYRVVGPAGQTLTGYETAPLPKESMGKDQSFFDADFGGEPARYATVIRRFAERSFSGNVHVIVGHTTLARRDLALDLTRNALFVLSITGAVIAVLAVLAVRSALRPLDNIGEVLGRRDPYDLTPIEMTVPREAAVMMSSLNGFMARLDRQVSSMRNLIGDTAHQLRTPVAAIRAQADLAAEEQDETRRQKIVERIHRRSVGLGRLLDQMLSRALVIHRSDTVRREVIDLRDIAVEVLEDSDHDVLSVGDDVRLDLPEDPVLVMGDALSLTEASKNLLNNAMRHGKKPITVGVSVQAGQARLSVTDAGQGPPAEILSRAGERFARSAASKSESAGLGLAIAYSVARAHDGQMLMEPQPSGGFVAAIILPATEV</sequence>
<dbReference type="Proteomes" id="UP000202922">
    <property type="component" value="Unassembled WGS sequence"/>
</dbReference>
<evidence type="ECO:0000256" key="6">
    <source>
        <dbReference type="ARBA" id="ARBA00022692"/>
    </source>
</evidence>
<comment type="catalytic activity">
    <reaction evidence="1">
        <text>ATP + protein L-histidine = ADP + protein N-phospho-L-histidine.</text>
        <dbReference type="EC" id="2.7.13.3"/>
    </reaction>
</comment>
<dbReference type="RefSeq" id="WP_093967017.1">
    <property type="nucleotide sequence ID" value="NZ_FXYE01000002.1"/>
</dbReference>
<gene>
    <name evidence="13" type="primary">qseC</name>
    <name evidence="13" type="ORF">COL8621_01779</name>
</gene>
<protein>
    <recommendedName>
        <fullName evidence="3">histidine kinase</fullName>
        <ecNumber evidence="3">2.7.13.3</ecNumber>
    </recommendedName>
</protein>
<keyword evidence="5 13" id="KW-0808">Transferase</keyword>
<dbReference type="Gene3D" id="3.30.565.10">
    <property type="entry name" value="Histidine kinase-like ATPase, C-terminal domain"/>
    <property type="match status" value="1"/>
</dbReference>
<proteinExistence type="predicted"/>
<evidence type="ECO:0000313" key="13">
    <source>
        <dbReference type="EMBL" id="SMX41558.1"/>
    </source>
</evidence>
<dbReference type="Pfam" id="PF08521">
    <property type="entry name" value="2CSK_N"/>
    <property type="match status" value="1"/>
</dbReference>
<evidence type="ECO:0000256" key="5">
    <source>
        <dbReference type="ARBA" id="ARBA00022679"/>
    </source>
</evidence>
<keyword evidence="10" id="KW-0472">Membrane</keyword>
<name>A0A238KFI3_9RHOB</name>
<keyword evidence="9" id="KW-0902">Two-component regulatory system</keyword>
<dbReference type="PROSITE" id="PS50885">
    <property type="entry name" value="HAMP"/>
    <property type="match status" value="1"/>
</dbReference>
<dbReference type="PROSITE" id="PS50109">
    <property type="entry name" value="HIS_KIN"/>
    <property type="match status" value="1"/>
</dbReference>
<dbReference type="Gene3D" id="1.10.287.130">
    <property type="match status" value="1"/>
</dbReference>
<dbReference type="InterPro" id="IPR005467">
    <property type="entry name" value="His_kinase_dom"/>
</dbReference>
<keyword evidence="8 10" id="KW-1133">Transmembrane helix</keyword>
<reference evidence="14" key="1">
    <citation type="submission" date="2017-05" db="EMBL/GenBank/DDBJ databases">
        <authorList>
            <person name="Rodrigo-Torres L."/>
            <person name="Arahal R. D."/>
            <person name="Lucena T."/>
        </authorList>
    </citation>
    <scope>NUCLEOTIDE SEQUENCE [LARGE SCALE GENOMIC DNA]</scope>
    <source>
        <strain evidence="14">CECT 8621</strain>
    </source>
</reference>
<dbReference type="InterPro" id="IPR013727">
    <property type="entry name" value="2CSK_N"/>
</dbReference>
<keyword evidence="7" id="KW-0418">Kinase</keyword>
<evidence type="ECO:0000256" key="7">
    <source>
        <dbReference type="ARBA" id="ARBA00022777"/>
    </source>
</evidence>
<dbReference type="InterPro" id="IPR003594">
    <property type="entry name" value="HATPase_dom"/>
</dbReference>
<dbReference type="CDD" id="cd00082">
    <property type="entry name" value="HisKA"/>
    <property type="match status" value="1"/>
</dbReference>
<dbReference type="EC" id="2.7.13.3" evidence="3"/>
<keyword evidence="6 10" id="KW-0812">Transmembrane</keyword>
<dbReference type="SUPFAM" id="SSF47384">
    <property type="entry name" value="Homodimeric domain of signal transducing histidine kinase"/>
    <property type="match status" value="1"/>
</dbReference>
<evidence type="ECO:0000259" key="12">
    <source>
        <dbReference type="PROSITE" id="PS50885"/>
    </source>
</evidence>
<dbReference type="EMBL" id="FXYE01000002">
    <property type="protein sequence ID" value="SMX41558.1"/>
    <property type="molecule type" value="Genomic_DNA"/>
</dbReference>
<evidence type="ECO:0000256" key="2">
    <source>
        <dbReference type="ARBA" id="ARBA00004370"/>
    </source>
</evidence>
<feature type="transmembrane region" description="Helical" evidence="10">
    <location>
        <begin position="170"/>
        <end position="190"/>
    </location>
</feature>
<dbReference type="OrthoDB" id="913606at2"/>
<dbReference type="InterPro" id="IPR003660">
    <property type="entry name" value="HAMP_dom"/>
</dbReference>
<dbReference type="PANTHER" id="PTHR45436">
    <property type="entry name" value="SENSOR HISTIDINE KINASE YKOH"/>
    <property type="match status" value="1"/>
</dbReference>
<evidence type="ECO:0000256" key="1">
    <source>
        <dbReference type="ARBA" id="ARBA00000085"/>
    </source>
</evidence>
<comment type="subcellular location">
    <subcellularLocation>
        <location evidence="2">Membrane</location>
    </subcellularLocation>
</comment>
<accession>A0A238KFI3</accession>
<evidence type="ECO:0000256" key="3">
    <source>
        <dbReference type="ARBA" id="ARBA00012438"/>
    </source>
</evidence>
<evidence type="ECO:0000256" key="10">
    <source>
        <dbReference type="SAM" id="Phobius"/>
    </source>
</evidence>
<dbReference type="InterPro" id="IPR003661">
    <property type="entry name" value="HisK_dim/P_dom"/>
</dbReference>
<dbReference type="InterPro" id="IPR036097">
    <property type="entry name" value="HisK_dim/P_sf"/>
</dbReference>
<dbReference type="InterPro" id="IPR050428">
    <property type="entry name" value="TCS_sensor_his_kinase"/>
</dbReference>
<evidence type="ECO:0000313" key="14">
    <source>
        <dbReference type="Proteomes" id="UP000202922"/>
    </source>
</evidence>
<dbReference type="SUPFAM" id="SSF55874">
    <property type="entry name" value="ATPase domain of HSP90 chaperone/DNA topoisomerase II/histidine kinase"/>
    <property type="match status" value="1"/>
</dbReference>